<gene>
    <name evidence="1" type="ORF">Dia5BBH33_17190</name>
</gene>
<sequence length="112" mass="12223">MWAAAALAIVMTLGAGVFLSVSVAARREAEREISLDETLIAQDAMEQMKASVRLGEPVSMPKEIVKNGRTYTVDMTEEPVYVESVPMRRIKAEVSDSSGKSVSFSVLMEDPQ</sequence>
<reference evidence="2" key="1">
    <citation type="submission" date="2019-05" db="EMBL/GenBank/DDBJ databases">
        <title>Complete genome sequencing of Dialister sp. strain 5BBH33.</title>
        <authorList>
            <person name="Sakamoto M."/>
            <person name="Murakami T."/>
            <person name="Mori H."/>
        </authorList>
    </citation>
    <scope>NUCLEOTIDE SEQUENCE [LARGE SCALE GENOMIC DNA]</scope>
    <source>
        <strain evidence="2">5BBH33</strain>
    </source>
</reference>
<dbReference type="EMBL" id="AP019697">
    <property type="protein sequence ID" value="BBK25784.1"/>
    <property type="molecule type" value="Genomic_DNA"/>
</dbReference>
<dbReference type="Proteomes" id="UP000320585">
    <property type="component" value="Chromosome"/>
</dbReference>
<evidence type="ECO:0000313" key="2">
    <source>
        <dbReference type="Proteomes" id="UP000320585"/>
    </source>
</evidence>
<name>A0A8D4UVQ3_9FIRM</name>
<dbReference type="KEGG" id="dho:Dia5BBH33_17190"/>
<organism evidence="1 2">
    <name type="scientific">Dialister hominis</name>
    <dbReference type="NCBI Taxonomy" id="2582419"/>
    <lineage>
        <taxon>Bacteria</taxon>
        <taxon>Bacillati</taxon>
        <taxon>Bacillota</taxon>
        <taxon>Negativicutes</taxon>
        <taxon>Veillonellales</taxon>
        <taxon>Veillonellaceae</taxon>
        <taxon>Dialister</taxon>
    </lineage>
</organism>
<protein>
    <submittedName>
        <fullName evidence="1">Uncharacterized protein</fullName>
    </submittedName>
</protein>
<evidence type="ECO:0000313" key="1">
    <source>
        <dbReference type="EMBL" id="BBK25784.1"/>
    </source>
</evidence>
<accession>A0A8D4UVQ3</accession>
<dbReference type="AlphaFoldDB" id="A0A8D4UVQ3"/>
<proteinExistence type="predicted"/>
<keyword evidence="2" id="KW-1185">Reference proteome</keyword>